<dbReference type="Proteomes" id="UP000239757">
    <property type="component" value="Unassembled WGS sequence"/>
</dbReference>
<gene>
    <name evidence="1" type="ORF">GOBAR_AA37302</name>
</gene>
<organism evidence="1 2">
    <name type="scientific">Gossypium barbadense</name>
    <name type="common">Sea Island cotton</name>
    <name type="synonym">Hibiscus barbadensis</name>
    <dbReference type="NCBI Taxonomy" id="3634"/>
    <lineage>
        <taxon>Eukaryota</taxon>
        <taxon>Viridiplantae</taxon>
        <taxon>Streptophyta</taxon>
        <taxon>Embryophyta</taxon>
        <taxon>Tracheophyta</taxon>
        <taxon>Spermatophyta</taxon>
        <taxon>Magnoliopsida</taxon>
        <taxon>eudicotyledons</taxon>
        <taxon>Gunneridae</taxon>
        <taxon>Pentapetalae</taxon>
        <taxon>rosids</taxon>
        <taxon>malvids</taxon>
        <taxon>Malvales</taxon>
        <taxon>Malvaceae</taxon>
        <taxon>Malvoideae</taxon>
        <taxon>Gossypium</taxon>
    </lineage>
</organism>
<sequence>MTIATTRYNILLAQDLWTNEPLPPPEYPPPLSSLPWPIILHNSNSMSPFISQEVLLEDLNWVHIVWGQQDFCFCLAEKPKVCVFVYGIQ</sequence>
<accession>A0A2P5VX80</accession>
<protein>
    <submittedName>
        <fullName evidence="1">Uncharacterized protein</fullName>
    </submittedName>
</protein>
<evidence type="ECO:0000313" key="2">
    <source>
        <dbReference type="Proteomes" id="UP000239757"/>
    </source>
</evidence>
<evidence type="ECO:0000313" key="1">
    <source>
        <dbReference type="EMBL" id="PPR83409.1"/>
    </source>
</evidence>
<reference evidence="1 2" key="1">
    <citation type="submission" date="2015-01" db="EMBL/GenBank/DDBJ databases">
        <title>Genome of allotetraploid Gossypium barbadense reveals genomic plasticity and fiber elongation in cotton evolution.</title>
        <authorList>
            <person name="Chen X."/>
            <person name="Liu X."/>
            <person name="Zhao B."/>
            <person name="Zheng H."/>
            <person name="Hu Y."/>
            <person name="Lu G."/>
            <person name="Yang C."/>
            <person name="Chen J."/>
            <person name="Shan C."/>
            <person name="Zhang L."/>
            <person name="Zhou Y."/>
            <person name="Wang L."/>
            <person name="Guo W."/>
            <person name="Bai Y."/>
            <person name="Ruan J."/>
            <person name="Shangguan X."/>
            <person name="Mao Y."/>
            <person name="Jiang J."/>
            <person name="Zhu Y."/>
            <person name="Lei J."/>
            <person name="Kang H."/>
            <person name="Chen S."/>
            <person name="He X."/>
            <person name="Wang R."/>
            <person name="Wang Y."/>
            <person name="Chen J."/>
            <person name="Wang L."/>
            <person name="Yu S."/>
            <person name="Wang B."/>
            <person name="Wei J."/>
            <person name="Song S."/>
            <person name="Lu X."/>
            <person name="Gao Z."/>
            <person name="Gu W."/>
            <person name="Deng X."/>
            <person name="Ma D."/>
            <person name="Wang S."/>
            <person name="Liang W."/>
            <person name="Fang L."/>
            <person name="Cai C."/>
            <person name="Zhu X."/>
            <person name="Zhou B."/>
            <person name="Zhang Y."/>
            <person name="Chen Z."/>
            <person name="Xu S."/>
            <person name="Zhu R."/>
            <person name="Wang S."/>
            <person name="Zhang T."/>
            <person name="Zhao G."/>
        </authorList>
    </citation>
    <scope>NUCLEOTIDE SEQUENCE [LARGE SCALE GENOMIC DNA]</scope>
    <source>
        <strain evidence="2">cv. Xinhai21</strain>
        <tissue evidence="1">Leaf</tissue>
    </source>
</reference>
<dbReference type="AlphaFoldDB" id="A0A2P5VX80"/>
<dbReference type="EMBL" id="KZ670363">
    <property type="protein sequence ID" value="PPR83409.1"/>
    <property type="molecule type" value="Genomic_DNA"/>
</dbReference>
<proteinExistence type="predicted"/>
<name>A0A2P5VX80_GOSBA</name>